<dbReference type="PANTHER" id="PTHR43309">
    <property type="entry name" value="5-OXOPROLINASE SUBUNIT C"/>
    <property type="match status" value="1"/>
</dbReference>
<dbReference type="InterPro" id="IPR029000">
    <property type="entry name" value="Cyclophilin-like_dom_sf"/>
</dbReference>
<dbReference type="EMBL" id="JAAMOZ010000001">
    <property type="protein sequence ID" value="NIH57606.1"/>
    <property type="molecule type" value="Genomic_DNA"/>
</dbReference>
<dbReference type="InterPro" id="IPR052708">
    <property type="entry name" value="PxpC"/>
</dbReference>
<dbReference type="Proteomes" id="UP000749311">
    <property type="component" value="Unassembled WGS sequence"/>
</dbReference>
<keyword evidence="6" id="KW-1185">Reference proteome</keyword>
<keyword evidence="1" id="KW-0547">Nucleotide-binding</keyword>
<evidence type="ECO:0000256" key="2">
    <source>
        <dbReference type="ARBA" id="ARBA00022801"/>
    </source>
</evidence>
<evidence type="ECO:0000313" key="6">
    <source>
        <dbReference type="Proteomes" id="UP000749311"/>
    </source>
</evidence>
<dbReference type="SMART" id="SM00797">
    <property type="entry name" value="AHS2"/>
    <property type="match status" value="1"/>
</dbReference>
<protein>
    <submittedName>
        <fullName evidence="5">Antagonist of KipI</fullName>
    </submittedName>
</protein>
<comment type="caution">
    <text evidence="5">The sequence shown here is derived from an EMBL/GenBank/DDBJ whole genome shotgun (WGS) entry which is preliminary data.</text>
</comment>
<name>A0ABX0SLH8_9ACTN</name>
<sequence>MTASRAGVSIRVLESFGAVVQDLGRVGHEKGGINRSGASDTFSSRFANLAIGNRADAPCVEITGTRFAFETAEAVTIAVTGAGCEVRVDEDVRIPQWEPVTVPRGARVDIGLPTAGYRVYLALAGGLRARSLYGSVSPLPPFGFLNEVRAGDELSRDPRNAGSPVAPGSSDLARPFVERTLGAERIGVIETAQTAMFEGMERLYSHQFTMSPRSNPVGARFAGPTPVRKDNRELVSRSVPIGSIEIPSAGELIALLRGRLITAGYPVPAVIARADIDVVAQLAPGARVGFERIDESEARYRLMQTELVLQRLAGRDTSRHHL</sequence>
<evidence type="ECO:0000256" key="3">
    <source>
        <dbReference type="ARBA" id="ARBA00022840"/>
    </source>
</evidence>
<dbReference type="PANTHER" id="PTHR43309:SF3">
    <property type="entry name" value="5-OXOPROLINASE SUBUNIT C"/>
    <property type="match status" value="1"/>
</dbReference>
<organism evidence="5 6">
    <name type="scientific">Brooklawnia cerclae</name>
    <dbReference type="NCBI Taxonomy" id="349934"/>
    <lineage>
        <taxon>Bacteria</taxon>
        <taxon>Bacillati</taxon>
        <taxon>Actinomycetota</taxon>
        <taxon>Actinomycetes</taxon>
        <taxon>Propionibacteriales</taxon>
        <taxon>Propionibacteriaceae</taxon>
        <taxon>Brooklawnia</taxon>
    </lineage>
</organism>
<keyword evidence="2" id="KW-0378">Hydrolase</keyword>
<evidence type="ECO:0000256" key="1">
    <source>
        <dbReference type="ARBA" id="ARBA00022741"/>
    </source>
</evidence>
<dbReference type="Pfam" id="PF02626">
    <property type="entry name" value="CT_A_B"/>
    <property type="match status" value="1"/>
</dbReference>
<accession>A0ABX0SLH8</accession>
<dbReference type="RefSeq" id="WP_167167596.1">
    <property type="nucleotide sequence ID" value="NZ_BAAAOO010000007.1"/>
</dbReference>
<dbReference type="SUPFAM" id="SSF50891">
    <property type="entry name" value="Cyclophilin-like"/>
    <property type="match status" value="1"/>
</dbReference>
<proteinExistence type="predicted"/>
<dbReference type="InterPro" id="IPR003778">
    <property type="entry name" value="CT_A_B"/>
</dbReference>
<keyword evidence="3" id="KW-0067">ATP-binding</keyword>
<feature type="domain" description="Carboxyltransferase" evidence="4">
    <location>
        <begin position="30"/>
        <end position="308"/>
    </location>
</feature>
<reference evidence="5 6" key="1">
    <citation type="submission" date="2020-02" db="EMBL/GenBank/DDBJ databases">
        <title>Sequencing the genomes of 1000 actinobacteria strains.</title>
        <authorList>
            <person name="Klenk H.-P."/>
        </authorList>
    </citation>
    <scope>NUCLEOTIDE SEQUENCE [LARGE SCALE GENOMIC DNA]</scope>
    <source>
        <strain evidence="5 6">DSM 19609</strain>
    </source>
</reference>
<dbReference type="Gene3D" id="2.40.100.10">
    <property type="entry name" value="Cyclophilin-like"/>
    <property type="match status" value="1"/>
</dbReference>
<evidence type="ECO:0000259" key="4">
    <source>
        <dbReference type="SMART" id="SM00797"/>
    </source>
</evidence>
<gene>
    <name evidence="5" type="ORF">FB473_002251</name>
</gene>
<evidence type="ECO:0000313" key="5">
    <source>
        <dbReference type="EMBL" id="NIH57606.1"/>
    </source>
</evidence>